<sequence>MHLTLKVMRKNYLLAIILSAVLSITACTDLDEELYSSIPQSQFGGTSEEINSLIGPAYGTLVNYVNNDFWMQEITTDEYMIPARGLDWYSGGIHLRYHTHEWSARETPNFWRFEQVTTVNKIIDLLDNTTVEIENKDRIYAELRTIRAFWYFLMLDNIGNVPIVTEFEGELPKNNTRKEVYDFVESELLAVVDKLTEEKSTNTYTKATKWVAYTILAKLYLNAGVYTGAPQWNKCLEYCNKVVQSGLYELEPNFFNNFKVKNEGSKENIWSIPYDADYFRGYFIPYQMSWHYSSYLTFDVQFSSWNGPCAVPGFVKSFDLADARRNSFLIGPQRSSTGEVIYTRDGITPLNFTIDVRDFASATENEGARLFKWEVEKGGRTHLNNDFAIFRYSDILLMKAECMLRTGDEQGARALVNEVRERNFNPAKPLSTLTLDLLLKERGFEFVFEGWRRNDLIRFDVFKNTWDFKPNSDPADRHTYIFPIPLTIMDRNPNLTQNPGY</sequence>
<keyword evidence="5" id="KW-0998">Cell outer membrane</keyword>
<comment type="similarity">
    <text evidence="2">Belongs to the SusD family.</text>
</comment>
<dbReference type="OrthoDB" id="9783641at2"/>
<proteinExistence type="inferred from homology"/>
<dbReference type="Proteomes" id="UP000322918">
    <property type="component" value="Unassembled WGS sequence"/>
</dbReference>
<protein>
    <submittedName>
        <fullName evidence="9">RagB/SusD family nutrient uptake outer membrane protein</fullName>
    </submittedName>
</protein>
<dbReference type="SUPFAM" id="SSF48452">
    <property type="entry name" value="TPR-like"/>
    <property type="match status" value="1"/>
</dbReference>
<dbReference type="AlphaFoldDB" id="A0A5M9HCU2"/>
<dbReference type="GO" id="GO:0009279">
    <property type="term" value="C:cell outer membrane"/>
    <property type="evidence" value="ECO:0007669"/>
    <property type="project" value="UniProtKB-SubCell"/>
</dbReference>
<organism evidence="9 10">
    <name type="scientific">Arcticibacter tournemirensis</name>
    <dbReference type="NCBI Taxonomy" id="699437"/>
    <lineage>
        <taxon>Bacteria</taxon>
        <taxon>Pseudomonadati</taxon>
        <taxon>Bacteroidota</taxon>
        <taxon>Sphingobacteriia</taxon>
        <taxon>Sphingobacteriales</taxon>
        <taxon>Sphingobacteriaceae</taxon>
        <taxon>Arcticibacter</taxon>
    </lineage>
</organism>
<evidence type="ECO:0000259" key="8">
    <source>
        <dbReference type="Pfam" id="PF14322"/>
    </source>
</evidence>
<comment type="caution">
    <text evidence="9">The sequence shown here is derived from an EMBL/GenBank/DDBJ whole genome shotgun (WGS) entry which is preliminary data.</text>
</comment>
<dbReference type="Pfam" id="PF14322">
    <property type="entry name" value="SusD-like_3"/>
    <property type="match status" value="1"/>
</dbReference>
<keyword evidence="3 6" id="KW-0732">Signal</keyword>
<evidence type="ECO:0000256" key="5">
    <source>
        <dbReference type="ARBA" id="ARBA00023237"/>
    </source>
</evidence>
<reference evidence="9 10" key="1">
    <citation type="submission" date="2019-09" db="EMBL/GenBank/DDBJ databases">
        <title>Pararcticibacter amylolyticus gen. nov., sp. nov., isolated from a rottenly hemp rope, and reclassification of Pedobacter tournemirensis as Pararcticibacter tournemirensis comb. nov.</title>
        <authorList>
            <person name="Cai Y."/>
        </authorList>
    </citation>
    <scope>NUCLEOTIDE SEQUENCE [LARGE SCALE GENOMIC DNA]</scope>
    <source>
        <strain evidence="9 10">TF5-37.2-LB10</strain>
    </source>
</reference>
<comment type="subcellular location">
    <subcellularLocation>
        <location evidence="1">Cell outer membrane</location>
    </subcellularLocation>
</comment>
<dbReference type="EMBL" id="VWNE01000013">
    <property type="protein sequence ID" value="KAA8483144.1"/>
    <property type="molecule type" value="Genomic_DNA"/>
</dbReference>
<evidence type="ECO:0000256" key="4">
    <source>
        <dbReference type="ARBA" id="ARBA00023136"/>
    </source>
</evidence>
<dbReference type="PROSITE" id="PS51257">
    <property type="entry name" value="PROKAR_LIPOPROTEIN"/>
    <property type="match status" value="1"/>
</dbReference>
<dbReference type="CDD" id="cd08977">
    <property type="entry name" value="SusD"/>
    <property type="match status" value="1"/>
</dbReference>
<accession>A0A5M9HCU2</accession>
<feature type="domain" description="RagB/SusD" evidence="7">
    <location>
        <begin position="360"/>
        <end position="501"/>
    </location>
</feature>
<evidence type="ECO:0000313" key="9">
    <source>
        <dbReference type="EMBL" id="KAA8483144.1"/>
    </source>
</evidence>
<dbReference type="InterPro" id="IPR011990">
    <property type="entry name" value="TPR-like_helical_dom_sf"/>
</dbReference>
<evidence type="ECO:0000256" key="6">
    <source>
        <dbReference type="SAM" id="SignalP"/>
    </source>
</evidence>
<feature type="chain" id="PRO_5024373559" evidence="6">
    <location>
        <begin position="27"/>
        <end position="501"/>
    </location>
</feature>
<evidence type="ECO:0000259" key="7">
    <source>
        <dbReference type="Pfam" id="PF07980"/>
    </source>
</evidence>
<evidence type="ECO:0000256" key="2">
    <source>
        <dbReference type="ARBA" id="ARBA00006275"/>
    </source>
</evidence>
<feature type="signal peptide" evidence="6">
    <location>
        <begin position="1"/>
        <end position="26"/>
    </location>
</feature>
<dbReference type="InterPro" id="IPR033985">
    <property type="entry name" value="SusD-like_N"/>
</dbReference>
<feature type="domain" description="SusD-like N-terminal" evidence="8">
    <location>
        <begin position="94"/>
        <end position="221"/>
    </location>
</feature>
<evidence type="ECO:0000256" key="3">
    <source>
        <dbReference type="ARBA" id="ARBA00022729"/>
    </source>
</evidence>
<dbReference type="Gene3D" id="1.25.40.390">
    <property type="match status" value="1"/>
</dbReference>
<dbReference type="Gene3D" id="1.25.40.10">
    <property type="entry name" value="Tetratricopeptide repeat domain"/>
    <property type="match status" value="1"/>
</dbReference>
<keyword evidence="10" id="KW-1185">Reference proteome</keyword>
<gene>
    <name evidence="9" type="ORF">F1649_10055</name>
</gene>
<dbReference type="Gene3D" id="1.10.3780.10">
    <property type="entry name" value="SusD-like"/>
    <property type="match status" value="1"/>
</dbReference>
<keyword evidence="4" id="KW-0472">Membrane</keyword>
<name>A0A5M9HCU2_9SPHI</name>
<dbReference type="InterPro" id="IPR012944">
    <property type="entry name" value="SusD_RagB_dom"/>
</dbReference>
<evidence type="ECO:0000256" key="1">
    <source>
        <dbReference type="ARBA" id="ARBA00004442"/>
    </source>
</evidence>
<dbReference type="Pfam" id="PF07980">
    <property type="entry name" value="SusD_RagB"/>
    <property type="match status" value="1"/>
</dbReference>
<evidence type="ECO:0000313" key="10">
    <source>
        <dbReference type="Proteomes" id="UP000322918"/>
    </source>
</evidence>